<keyword evidence="3" id="KW-1133">Transmembrane helix</keyword>
<dbReference type="InterPro" id="IPR001478">
    <property type="entry name" value="PDZ"/>
</dbReference>
<evidence type="ECO:0000256" key="2">
    <source>
        <dbReference type="ARBA" id="ARBA00022801"/>
    </source>
</evidence>
<dbReference type="eggNOG" id="arCOG02833">
    <property type="taxonomic scope" value="Archaea"/>
</dbReference>
<dbReference type="Gene3D" id="2.40.10.120">
    <property type="match status" value="1"/>
</dbReference>
<accession>K0BBH4</accession>
<dbReference type="EMBL" id="CP003843">
    <property type="protein sequence ID" value="AFS82427.1"/>
    <property type="molecule type" value="Genomic_DNA"/>
</dbReference>
<dbReference type="InterPro" id="IPR036034">
    <property type="entry name" value="PDZ_sf"/>
</dbReference>
<feature type="transmembrane region" description="Helical" evidence="3">
    <location>
        <begin position="6"/>
        <end position="27"/>
    </location>
</feature>
<reference evidence="5 6" key="1">
    <citation type="journal article" date="2012" name="J. Bacteriol.">
        <title>Draft Genome Sequence of an Ammonia-Oxidizing Archaeon, "Candidatus Nitrosopumilus sediminis" AR2, from Svalbard in the Arctic Circle.</title>
        <authorList>
            <person name="Park S.J."/>
            <person name="Kim J.G."/>
            <person name="Jung M.Y."/>
            <person name="Kim S.J."/>
            <person name="Cha I.T."/>
            <person name="Ghai R."/>
            <person name="Martin-Cuadrado A.B."/>
            <person name="Rodriguez-Valera F."/>
            <person name="Rhee S.K."/>
        </authorList>
    </citation>
    <scope>NUCLEOTIDE SEQUENCE [LARGE SCALE GENOMIC DNA]</scope>
    <source>
        <strain evidence="5 6">AR2</strain>
    </source>
</reference>
<sequence>MDKSGMFVGGAIGAAIVIAVVAVLFVYPPESLKPEIIPTNEEPPNNVIAEATSLFSNELSLIEIFEKSEPGVVRVNVQRGESEDVKNGVGSGFVFDKKGHIITNAHVVKNANKVVVTFLDGRSYNAEIIGADEYTDLAVIKVNADLALLRPLSIGDSSNLKVGEGIAAIGNPFGLSGSMTSGIVSQLGRLLPSGSGYSIPDVIQTDAAINPGNSGGPLLNMRGEIVGINTAIQSATGEFTGVGFAIPSQTVAKIVPTLVEKGEYKHPWIGISGRDIDPDMAEVLNLKDAIGFLVITVVENSPASKAGLIGSDKTINVDGVNYPVGGDIILAVDGKEVRKIDDILIHLQRAKSVGDEMVLEVLRDGRTTNITIVLQERPNGN</sequence>
<keyword evidence="2" id="KW-0378">Hydrolase</keyword>
<dbReference type="HOGENOM" id="CLU_020120_2_0_2"/>
<dbReference type="AlphaFoldDB" id="K0BBH4"/>
<keyword evidence="1" id="KW-0645">Protease</keyword>
<gene>
    <name evidence="5" type="ORF">NSED_03105</name>
</gene>
<dbReference type="SUPFAM" id="SSF50494">
    <property type="entry name" value="Trypsin-like serine proteases"/>
    <property type="match status" value="1"/>
</dbReference>
<dbReference type="InterPro" id="IPR051201">
    <property type="entry name" value="Chloro_Bact_Ser_Proteases"/>
</dbReference>
<dbReference type="GO" id="GO:0004252">
    <property type="term" value="F:serine-type endopeptidase activity"/>
    <property type="evidence" value="ECO:0007669"/>
    <property type="project" value="InterPro"/>
</dbReference>
<proteinExistence type="predicted"/>
<dbReference type="GeneID" id="13697637"/>
<evidence type="ECO:0000256" key="1">
    <source>
        <dbReference type="ARBA" id="ARBA00022670"/>
    </source>
</evidence>
<feature type="domain" description="PDZ" evidence="4">
    <location>
        <begin position="267"/>
        <end position="365"/>
    </location>
</feature>
<keyword evidence="6" id="KW-1185">Reference proteome</keyword>
<organism evidence="5 6">
    <name type="scientific">Candidatus Nitrosopumilus sediminis</name>
    <dbReference type="NCBI Taxonomy" id="1229909"/>
    <lineage>
        <taxon>Archaea</taxon>
        <taxon>Nitrososphaerota</taxon>
        <taxon>Nitrososphaeria</taxon>
        <taxon>Nitrosopumilales</taxon>
        <taxon>Nitrosopumilaceae</taxon>
        <taxon>Nitrosopumilus</taxon>
    </lineage>
</organism>
<dbReference type="PRINTS" id="PR00834">
    <property type="entry name" value="PROTEASES2C"/>
</dbReference>
<dbReference type="InterPro" id="IPR001940">
    <property type="entry name" value="Peptidase_S1C"/>
</dbReference>
<dbReference type="OrthoDB" id="350578at2157"/>
<protein>
    <submittedName>
        <fullName evidence="5">2-alkenal reductase</fullName>
    </submittedName>
</protein>
<dbReference type="SUPFAM" id="SSF50156">
    <property type="entry name" value="PDZ domain-like"/>
    <property type="match status" value="1"/>
</dbReference>
<keyword evidence="3" id="KW-0472">Membrane</keyword>
<dbReference type="RefSeq" id="WP_014964799.1">
    <property type="nucleotide sequence ID" value="NC_018656.1"/>
</dbReference>
<dbReference type="Pfam" id="PF13180">
    <property type="entry name" value="PDZ_2"/>
    <property type="match status" value="1"/>
</dbReference>
<dbReference type="SMART" id="SM00228">
    <property type="entry name" value="PDZ"/>
    <property type="match status" value="1"/>
</dbReference>
<evidence type="ECO:0000313" key="5">
    <source>
        <dbReference type="EMBL" id="AFS82427.1"/>
    </source>
</evidence>
<dbReference type="STRING" id="1229909.NSED_03105"/>
<dbReference type="Gene3D" id="2.30.42.10">
    <property type="match status" value="1"/>
</dbReference>
<name>K0BBH4_9ARCH</name>
<dbReference type="Proteomes" id="UP000006100">
    <property type="component" value="Chromosome"/>
</dbReference>
<evidence type="ECO:0000259" key="4">
    <source>
        <dbReference type="SMART" id="SM00228"/>
    </source>
</evidence>
<dbReference type="InterPro" id="IPR009003">
    <property type="entry name" value="Peptidase_S1_PA"/>
</dbReference>
<dbReference type="CDD" id="cd06779">
    <property type="entry name" value="cpPDZ_Deg_HtrA-like"/>
    <property type="match status" value="1"/>
</dbReference>
<dbReference type="Pfam" id="PF13365">
    <property type="entry name" value="Trypsin_2"/>
    <property type="match status" value="1"/>
</dbReference>
<dbReference type="PATRIC" id="fig|1229909.8.peg.660"/>
<evidence type="ECO:0000313" key="6">
    <source>
        <dbReference type="Proteomes" id="UP000006100"/>
    </source>
</evidence>
<dbReference type="GO" id="GO:0006508">
    <property type="term" value="P:proteolysis"/>
    <property type="evidence" value="ECO:0007669"/>
    <property type="project" value="UniProtKB-KW"/>
</dbReference>
<dbReference type="PANTHER" id="PTHR43343">
    <property type="entry name" value="PEPTIDASE S12"/>
    <property type="match status" value="1"/>
</dbReference>
<dbReference type="PANTHER" id="PTHR43343:SF3">
    <property type="entry name" value="PROTEASE DO-LIKE 8, CHLOROPLASTIC"/>
    <property type="match status" value="1"/>
</dbReference>
<dbReference type="KEGG" id="nir:NSED_03105"/>
<keyword evidence="3" id="KW-0812">Transmembrane</keyword>
<evidence type="ECO:0000256" key="3">
    <source>
        <dbReference type="SAM" id="Phobius"/>
    </source>
</evidence>